<dbReference type="SUPFAM" id="SSF50494">
    <property type="entry name" value="Trypsin-like serine proteases"/>
    <property type="match status" value="3"/>
</dbReference>
<feature type="domain" description="Peptidase S1" evidence="3">
    <location>
        <begin position="620"/>
        <end position="852"/>
    </location>
</feature>
<dbReference type="AlphaFoldDB" id="A0A8W7JB97"/>
<dbReference type="PRINTS" id="PR00722">
    <property type="entry name" value="CHYMOTRYPSIN"/>
</dbReference>
<organism evidence="4 5">
    <name type="scientific">Anopheles albimanus</name>
    <name type="common">New world malaria mosquito</name>
    <dbReference type="NCBI Taxonomy" id="7167"/>
    <lineage>
        <taxon>Eukaryota</taxon>
        <taxon>Metazoa</taxon>
        <taxon>Ecdysozoa</taxon>
        <taxon>Arthropoda</taxon>
        <taxon>Hexapoda</taxon>
        <taxon>Insecta</taxon>
        <taxon>Pterygota</taxon>
        <taxon>Neoptera</taxon>
        <taxon>Endopterygota</taxon>
        <taxon>Diptera</taxon>
        <taxon>Nematocera</taxon>
        <taxon>Culicoidea</taxon>
        <taxon>Culicidae</taxon>
        <taxon>Anophelinae</taxon>
        <taxon>Anopheles</taxon>
    </lineage>
</organism>
<dbReference type="InterPro" id="IPR051333">
    <property type="entry name" value="CLIP_Serine_Protease"/>
</dbReference>
<dbReference type="Proteomes" id="UP000069272">
    <property type="component" value="Chromosome 2L"/>
</dbReference>
<evidence type="ECO:0000313" key="4">
    <source>
        <dbReference type="EnsemblMetazoa" id="AALB001027-PA"/>
    </source>
</evidence>
<dbReference type="InterPro" id="IPR043504">
    <property type="entry name" value="Peptidase_S1_PA_chymotrypsin"/>
</dbReference>
<feature type="chain" id="PRO_5036501655" description="Peptidase S1 domain-containing protein" evidence="2">
    <location>
        <begin position="20"/>
        <end position="855"/>
    </location>
</feature>
<keyword evidence="5" id="KW-1185">Reference proteome</keyword>
<dbReference type="InterPro" id="IPR001314">
    <property type="entry name" value="Peptidase_S1A"/>
</dbReference>
<dbReference type="Pfam" id="PF00089">
    <property type="entry name" value="Trypsin"/>
    <property type="match status" value="3"/>
</dbReference>
<keyword evidence="2" id="KW-0732">Signal</keyword>
<dbReference type="GO" id="GO:0004252">
    <property type="term" value="F:serine-type endopeptidase activity"/>
    <property type="evidence" value="ECO:0007669"/>
    <property type="project" value="InterPro"/>
</dbReference>
<evidence type="ECO:0000256" key="1">
    <source>
        <dbReference type="ARBA" id="ARBA00024195"/>
    </source>
</evidence>
<dbReference type="CDD" id="cd00190">
    <property type="entry name" value="Tryp_SPc"/>
    <property type="match status" value="1"/>
</dbReference>
<comment type="similarity">
    <text evidence="1">Belongs to the peptidase S1 family. CLIP subfamily.</text>
</comment>
<proteinExistence type="inferred from homology"/>
<reference evidence="4 5" key="1">
    <citation type="journal article" date="2017" name="G3 (Bethesda)">
        <title>The Physical Genome Mapping of Anopheles albimanus Corrected Scaffold Misassemblies and Identified Interarm Rearrangements in Genus Anopheles.</title>
        <authorList>
            <person name="Artemov G.N."/>
            <person name="Peery A.N."/>
            <person name="Jiang X."/>
            <person name="Tu Z."/>
            <person name="Stegniy V.N."/>
            <person name="Sharakhova M.V."/>
            <person name="Sharakhov I.V."/>
        </authorList>
    </citation>
    <scope>NUCLEOTIDE SEQUENCE [LARGE SCALE GENOMIC DNA]</scope>
    <source>
        <strain evidence="4 5">ALBI9_A</strain>
    </source>
</reference>
<dbReference type="SMART" id="SM00020">
    <property type="entry name" value="Tryp_SPc"/>
    <property type="match status" value="1"/>
</dbReference>
<dbReference type="Gene3D" id="2.40.10.10">
    <property type="entry name" value="Trypsin-like serine proteases"/>
    <property type="match status" value="3"/>
</dbReference>
<feature type="signal peptide" evidence="2">
    <location>
        <begin position="1"/>
        <end position="19"/>
    </location>
</feature>
<protein>
    <recommendedName>
        <fullName evidence="3">Peptidase S1 domain-containing protein</fullName>
    </recommendedName>
</protein>
<evidence type="ECO:0000313" key="5">
    <source>
        <dbReference type="Proteomes" id="UP000069272"/>
    </source>
</evidence>
<accession>A0A8W7JB97</accession>
<dbReference type="GO" id="GO:0006508">
    <property type="term" value="P:proteolysis"/>
    <property type="evidence" value="ECO:0007669"/>
    <property type="project" value="InterPro"/>
</dbReference>
<evidence type="ECO:0000256" key="2">
    <source>
        <dbReference type="SAM" id="SignalP"/>
    </source>
</evidence>
<evidence type="ECO:0000259" key="3">
    <source>
        <dbReference type="PROSITE" id="PS50240"/>
    </source>
</evidence>
<sequence length="855" mass="95829">MAFTFCCAAVLFLVALMLAVVQVQTLLAIIDDTIDPEFVVVPNEPKSLDECHFRYYEHGKQSSMSTSFGVPAYQREFAHIAAIGWTQPDNTVIWNCGGTLISEQFVLTAAYCSALIRPDVVRLGDINLSDDSDDKDVQQIGIVDIIYPPNHNFTRDYHDIALLQLERNVVLHDTVAPACLWNKNETRFKTLEATGWRYIAQANELTPKLAKMTMARVDKEKCEECHNDKQRLPYGLDDNQICYGNDEQATCEDSRGNPLQVKLLHNTRITPFVVAVTSFGMMCGMGKPGVYVRVAPYIHWIQSVLIARGVADPDRILKSQACARKYVNLREYEPRVQLSKNSVQEQLDLTNAHLSTQPSRQIVQIHWNRQMANSSNECYGVIIDESTVLTLARCTRADSSRKSPTHVTFAGNKTNTITHTYKHPNYDAVSLRNAIGVLKVKDAFEFNADFTPACVWTKQSFLEPEMEVTGRGLQELNKLFIEPAPEIARISLSNTVDVLGIVMEQKGTNCSLNSSNMNKVRLTNGLTQEHVCFGAKPFLVPKTCSQTIGGPLQREVDRYGRILVYVNALNLVGKDCGFGESALAIRLAHHKRWLEKILYPTKKTAVRKTTQQLKLLWNELEEGDSCTALSSYENDESCESRIPLTSHVVSIVWQYDKEEHVCIGTIIANRTVLTAASCVDTSNHPSHVAVADASGHLRSIAAVDKILIHPTFNNSTMEHNLAVVSAEDIIVKEGFEKSRACLWRNVTHTPFMMEQLVLADNNLETIPAHLKFNADCRRALGRILTSSELCLKVEDLNESPVSIDDGMPVFWPKPDGGYLVGIVSRRSSLSDRTIVQYTRISSYVDWIKAVLRTFE</sequence>
<dbReference type="EnsemblMetazoa" id="AALB001027-RA">
    <property type="protein sequence ID" value="AALB001027-PA"/>
    <property type="gene ID" value="AALB001027"/>
</dbReference>
<dbReference type="PANTHER" id="PTHR24260">
    <property type="match status" value="1"/>
</dbReference>
<name>A0A8W7JB97_ANOAL</name>
<reference evidence="4" key="2">
    <citation type="submission" date="2022-08" db="UniProtKB">
        <authorList>
            <consortium name="EnsemblMetazoa"/>
        </authorList>
    </citation>
    <scope>IDENTIFICATION</scope>
    <source>
        <strain evidence="4">STECLA/ALBI9_A</strain>
    </source>
</reference>
<dbReference type="PROSITE" id="PS50240">
    <property type="entry name" value="TRYPSIN_DOM"/>
    <property type="match status" value="2"/>
</dbReference>
<dbReference type="PANTHER" id="PTHR24260:SF147">
    <property type="entry name" value="EG:BACR7A4.3 PROTEIN-RELATED"/>
    <property type="match status" value="1"/>
</dbReference>
<dbReference type="InterPro" id="IPR009003">
    <property type="entry name" value="Peptidase_S1_PA"/>
</dbReference>
<dbReference type="InterPro" id="IPR001254">
    <property type="entry name" value="Trypsin_dom"/>
</dbReference>
<feature type="domain" description="Peptidase S1" evidence="3">
    <location>
        <begin position="96"/>
        <end position="306"/>
    </location>
</feature>